<evidence type="ECO:0000313" key="4">
    <source>
        <dbReference type="Proteomes" id="UP000315252"/>
    </source>
</evidence>
<dbReference type="Proteomes" id="UP000315252">
    <property type="component" value="Unassembled WGS sequence"/>
</dbReference>
<accession>A0A545TP88</accession>
<dbReference type="OrthoDB" id="7306064at2"/>
<organism evidence="3 4">
    <name type="scientific">Denitrobaculum tricleocarpae</name>
    <dbReference type="NCBI Taxonomy" id="2591009"/>
    <lineage>
        <taxon>Bacteria</taxon>
        <taxon>Pseudomonadati</taxon>
        <taxon>Pseudomonadota</taxon>
        <taxon>Alphaproteobacteria</taxon>
        <taxon>Rhodospirillales</taxon>
        <taxon>Rhodospirillaceae</taxon>
        <taxon>Denitrobaculum</taxon>
    </lineage>
</organism>
<protein>
    <recommendedName>
        <fullName evidence="2">TadE-like domain-containing protein</fullName>
    </recommendedName>
</protein>
<evidence type="ECO:0000313" key="3">
    <source>
        <dbReference type="EMBL" id="TQV79040.1"/>
    </source>
</evidence>
<comment type="caution">
    <text evidence="3">The sequence shown here is derived from an EMBL/GenBank/DDBJ whole genome shotgun (WGS) entry which is preliminary data.</text>
</comment>
<dbReference type="EMBL" id="VHSH01000005">
    <property type="protein sequence ID" value="TQV79040.1"/>
    <property type="molecule type" value="Genomic_DNA"/>
</dbReference>
<dbReference type="InterPro" id="IPR012495">
    <property type="entry name" value="TadE-like_dom"/>
</dbReference>
<keyword evidence="1" id="KW-0472">Membrane</keyword>
<dbReference type="Pfam" id="PF07811">
    <property type="entry name" value="TadE"/>
    <property type="match status" value="1"/>
</dbReference>
<proteinExistence type="predicted"/>
<keyword evidence="1" id="KW-1133">Transmembrane helix</keyword>
<evidence type="ECO:0000259" key="2">
    <source>
        <dbReference type="Pfam" id="PF07811"/>
    </source>
</evidence>
<evidence type="ECO:0000256" key="1">
    <source>
        <dbReference type="SAM" id="Phobius"/>
    </source>
</evidence>
<dbReference type="AlphaFoldDB" id="A0A545TP88"/>
<gene>
    <name evidence="3" type="ORF">FKG95_15265</name>
</gene>
<keyword evidence="1" id="KW-0812">Transmembrane</keyword>
<feature type="transmembrane region" description="Helical" evidence="1">
    <location>
        <begin position="46"/>
        <end position="73"/>
    </location>
</feature>
<name>A0A545TP88_9PROT</name>
<feature type="domain" description="TadE-like" evidence="2">
    <location>
        <begin position="40"/>
        <end position="82"/>
    </location>
</feature>
<sequence length="186" mass="20432">MWEITAVSHSRTTDDRGLRVMLTTMPIRQVIRRFRDNKDGLAAIEFALILPAFLLLLFGALEIAMVMFTLTLAEGGLREAARFGVTGQEVDPAARQDKILEIISDHTHGLIDVSEANVSVTVYPDFSGDDGGPGTPGAGDANDVVFYRLEYEWQYMTPVFSVFAGSSGSLPMTATVAVRNEPYREE</sequence>
<reference evidence="3 4" key="1">
    <citation type="submission" date="2019-06" db="EMBL/GenBank/DDBJ databases">
        <title>Whole genome sequence for Rhodospirillaceae sp. R148.</title>
        <authorList>
            <person name="Wang G."/>
        </authorList>
    </citation>
    <scope>NUCLEOTIDE SEQUENCE [LARGE SCALE GENOMIC DNA]</scope>
    <source>
        <strain evidence="3 4">R148</strain>
    </source>
</reference>
<keyword evidence="4" id="KW-1185">Reference proteome</keyword>